<dbReference type="CDD" id="cd02209">
    <property type="entry name" value="cupin_XRE_C"/>
    <property type="match status" value="1"/>
</dbReference>
<dbReference type="InterPro" id="IPR013096">
    <property type="entry name" value="Cupin_2"/>
</dbReference>
<dbReference type="PROSITE" id="PS50943">
    <property type="entry name" value="HTH_CROC1"/>
    <property type="match status" value="1"/>
</dbReference>
<dbReference type="PANTHER" id="PTHR46797">
    <property type="entry name" value="HTH-TYPE TRANSCRIPTIONAL REGULATOR"/>
    <property type="match status" value="1"/>
</dbReference>
<dbReference type="InterPro" id="IPR050807">
    <property type="entry name" value="TransReg_Diox_bact_type"/>
</dbReference>
<keyword evidence="1" id="KW-0238">DNA-binding</keyword>
<dbReference type="Pfam" id="PF07883">
    <property type="entry name" value="Cupin_2"/>
    <property type="match status" value="1"/>
</dbReference>
<dbReference type="InterPro" id="IPR011051">
    <property type="entry name" value="RmlC_Cupin_sf"/>
</dbReference>
<sequence length="186" mass="20853">METVTQAYKEIAPRLVGLRDALGMSTRELAERVHVDEATLVGYESGTVEIPVSFLFNVAQACDIDLTALLSGADAHLSTYSHVKSDEGLAVTRRRDYDYRSLAYKFTGRKMEPFKVRVPAREPEELHFATHPGQEFIYLLTGRLEIRLDQNTVTLEPGDSFYFGSETPHALRGLDGQDAEFIDVII</sequence>
<dbReference type="InterPro" id="IPR010982">
    <property type="entry name" value="Lambda_DNA-bd_dom_sf"/>
</dbReference>
<dbReference type="GO" id="GO:0003700">
    <property type="term" value="F:DNA-binding transcription factor activity"/>
    <property type="evidence" value="ECO:0007669"/>
    <property type="project" value="TreeGrafter"/>
</dbReference>
<dbReference type="InterPro" id="IPR001387">
    <property type="entry name" value="Cro/C1-type_HTH"/>
</dbReference>
<evidence type="ECO:0000313" key="4">
    <source>
        <dbReference type="Proteomes" id="UP000189733"/>
    </source>
</evidence>
<reference evidence="3 4" key="1">
    <citation type="submission" date="2017-02" db="EMBL/GenBank/DDBJ databases">
        <authorList>
            <person name="Peterson S.W."/>
        </authorList>
    </citation>
    <scope>NUCLEOTIDE SEQUENCE [LARGE SCALE GENOMIC DNA]</scope>
    <source>
        <strain evidence="3 4">DSM 18034</strain>
    </source>
</reference>
<dbReference type="Gene3D" id="2.60.120.10">
    <property type="entry name" value="Jelly Rolls"/>
    <property type="match status" value="1"/>
</dbReference>
<dbReference type="Gene3D" id="1.10.260.40">
    <property type="entry name" value="lambda repressor-like DNA-binding domains"/>
    <property type="match status" value="1"/>
</dbReference>
<dbReference type="Proteomes" id="UP000189733">
    <property type="component" value="Unassembled WGS sequence"/>
</dbReference>
<evidence type="ECO:0000256" key="1">
    <source>
        <dbReference type="ARBA" id="ARBA00023125"/>
    </source>
</evidence>
<feature type="domain" description="HTH cro/C1-type" evidence="2">
    <location>
        <begin position="15"/>
        <end position="69"/>
    </location>
</feature>
<keyword evidence="4" id="KW-1185">Reference proteome</keyword>
<dbReference type="SMART" id="SM00530">
    <property type="entry name" value="HTH_XRE"/>
    <property type="match status" value="1"/>
</dbReference>
<organism evidence="3 4">
    <name type="scientific">Desulfobaculum bizertense DSM 18034</name>
    <dbReference type="NCBI Taxonomy" id="1121442"/>
    <lineage>
        <taxon>Bacteria</taxon>
        <taxon>Pseudomonadati</taxon>
        <taxon>Thermodesulfobacteriota</taxon>
        <taxon>Desulfovibrionia</taxon>
        <taxon>Desulfovibrionales</taxon>
        <taxon>Desulfovibrionaceae</taxon>
        <taxon>Desulfobaculum</taxon>
    </lineage>
</organism>
<dbReference type="PANTHER" id="PTHR46797:SF19">
    <property type="entry name" value="BLL2473 PROTEIN"/>
    <property type="match status" value="1"/>
</dbReference>
<dbReference type="Pfam" id="PF01381">
    <property type="entry name" value="HTH_3"/>
    <property type="match status" value="1"/>
</dbReference>
<dbReference type="SUPFAM" id="SSF47413">
    <property type="entry name" value="lambda repressor-like DNA-binding domains"/>
    <property type="match status" value="1"/>
</dbReference>
<dbReference type="STRING" id="1121442.SAMN02745702_00075"/>
<dbReference type="AlphaFoldDB" id="A0A1T4VDX6"/>
<name>A0A1T4VDX6_9BACT</name>
<dbReference type="InterPro" id="IPR014710">
    <property type="entry name" value="RmlC-like_jellyroll"/>
</dbReference>
<evidence type="ECO:0000259" key="2">
    <source>
        <dbReference type="PROSITE" id="PS50943"/>
    </source>
</evidence>
<gene>
    <name evidence="3" type="ORF">SAMN02745702_00075</name>
</gene>
<accession>A0A1T4VDX6</accession>
<dbReference type="GO" id="GO:0005829">
    <property type="term" value="C:cytosol"/>
    <property type="evidence" value="ECO:0007669"/>
    <property type="project" value="TreeGrafter"/>
</dbReference>
<dbReference type="GO" id="GO:0003677">
    <property type="term" value="F:DNA binding"/>
    <property type="evidence" value="ECO:0007669"/>
    <property type="project" value="UniProtKB-KW"/>
</dbReference>
<evidence type="ECO:0000313" key="3">
    <source>
        <dbReference type="EMBL" id="SKA63083.1"/>
    </source>
</evidence>
<dbReference type="CDD" id="cd00093">
    <property type="entry name" value="HTH_XRE"/>
    <property type="match status" value="1"/>
</dbReference>
<dbReference type="SUPFAM" id="SSF51182">
    <property type="entry name" value="RmlC-like cupins"/>
    <property type="match status" value="1"/>
</dbReference>
<proteinExistence type="predicted"/>
<protein>
    <submittedName>
        <fullName evidence="3">Transcriptional regulator, XRE family with cupin sensor</fullName>
    </submittedName>
</protein>
<dbReference type="RefSeq" id="WP_078683406.1">
    <property type="nucleotide sequence ID" value="NZ_FUYA01000001.1"/>
</dbReference>
<dbReference type="EMBL" id="FUYA01000001">
    <property type="protein sequence ID" value="SKA63083.1"/>
    <property type="molecule type" value="Genomic_DNA"/>
</dbReference>
<dbReference type="OrthoDB" id="5343295at2"/>